<accession>A0A8D8XQ44</accession>
<feature type="compositionally biased region" description="Basic and acidic residues" evidence="1">
    <location>
        <begin position="105"/>
        <end position="117"/>
    </location>
</feature>
<dbReference type="EMBL" id="HBUF01340817">
    <property type="protein sequence ID" value="CAG6703114.1"/>
    <property type="molecule type" value="Transcribed_RNA"/>
</dbReference>
<evidence type="ECO:0000256" key="1">
    <source>
        <dbReference type="SAM" id="MobiDB-lite"/>
    </source>
</evidence>
<evidence type="ECO:0000313" key="2">
    <source>
        <dbReference type="EMBL" id="CAG6703114.1"/>
    </source>
</evidence>
<feature type="region of interest" description="Disordered" evidence="1">
    <location>
        <begin position="105"/>
        <end position="130"/>
    </location>
</feature>
<reference evidence="2" key="1">
    <citation type="submission" date="2021-05" db="EMBL/GenBank/DDBJ databases">
        <authorList>
            <person name="Alioto T."/>
            <person name="Alioto T."/>
            <person name="Gomez Garrido J."/>
        </authorList>
    </citation>
    <scope>NUCLEOTIDE SEQUENCE</scope>
</reference>
<sequence>MEAIVVVTITVETVILVGETVILVGSPVNVSNSCHHHCWHWKDHQRTLGIHRPQFPNFHPIIPPLLLPNLMPAHHPHNTPHNSMDHPFSTHHLSGRQHTISRETDHLAAARSGKRDSPTPPSECCGIVQLNAPQRDELESVVSKARVLEPKGIGSCPHSGRSSQRDASNHPIC</sequence>
<dbReference type="AlphaFoldDB" id="A0A8D8XQ44"/>
<name>A0A8D8XQ44_9HEMI</name>
<protein>
    <submittedName>
        <fullName evidence="2">Uncharacterized protein</fullName>
    </submittedName>
</protein>
<organism evidence="2">
    <name type="scientific">Cacopsylla melanoneura</name>
    <dbReference type="NCBI Taxonomy" id="428564"/>
    <lineage>
        <taxon>Eukaryota</taxon>
        <taxon>Metazoa</taxon>
        <taxon>Ecdysozoa</taxon>
        <taxon>Arthropoda</taxon>
        <taxon>Hexapoda</taxon>
        <taxon>Insecta</taxon>
        <taxon>Pterygota</taxon>
        <taxon>Neoptera</taxon>
        <taxon>Paraneoptera</taxon>
        <taxon>Hemiptera</taxon>
        <taxon>Sternorrhyncha</taxon>
        <taxon>Psylloidea</taxon>
        <taxon>Psyllidae</taxon>
        <taxon>Psyllinae</taxon>
        <taxon>Cacopsylla</taxon>
    </lineage>
</organism>
<feature type="compositionally biased region" description="Basic and acidic residues" evidence="1">
    <location>
        <begin position="163"/>
        <end position="173"/>
    </location>
</feature>
<proteinExistence type="predicted"/>
<feature type="region of interest" description="Disordered" evidence="1">
    <location>
        <begin position="150"/>
        <end position="173"/>
    </location>
</feature>